<gene>
    <name evidence="4" type="ORF">PZH42_26780</name>
</gene>
<dbReference type="CDD" id="cd00082">
    <property type="entry name" value="HisKA"/>
    <property type="match status" value="1"/>
</dbReference>
<protein>
    <recommendedName>
        <fullName evidence="2">histidine kinase</fullName>
        <ecNumber evidence="2">2.7.13.3</ecNumber>
    </recommendedName>
</protein>
<comment type="caution">
    <text evidence="4">The sequence shown here is derived from an EMBL/GenBank/DDBJ whole genome shotgun (WGS) entry which is preliminary data.</text>
</comment>
<dbReference type="InterPro" id="IPR003661">
    <property type="entry name" value="HisK_dim/P_dom"/>
</dbReference>
<dbReference type="AlphaFoldDB" id="A0AAW6M8W9"/>
<evidence type="ECO:0000259" key="3">
    <source>
        <dbReference type="Pfam" id="PF00512"/>
    </source>
</evidence>
<name>A0AAW6M8W9_9BACE</name>
<dbReference type="RefSeq" id="WP_338150691.1">
    <property type="nucleotide sequence ID" value="NZ_JARFID010000141.1"/>
</dbReference>
<accession>A0AAW6M8W9</accession>
<feature type="domain" description="Signal transduction histidine kinase dimerisation/phosphoacceptor" evidence="3">
    <location>
        <begin position="64"/>
        <end position="108"/>
    </location>
</feature>
<evidence type="ECO:0000313" key="5">
    <source>
        <dbReference type="Proteomes" id="UP001221924"/>
    </source>
</evidence>
<sequence length="135" mass="15900">LYEEIYNKKRLEYWQALEQDNSNYAKEQGFPYRINDLPYGRSEKGKPVIVNYFYHEKIRLTKCGYAGLMQKSCSADKSTMYVDNIRQSSERMREMLNTLLDFFRLDNGKEQPNLSPCRISAIMCRTQGGCSPHLY</sequence>
<dbReference type="Pfam" id="PF00512">
    <property type="entry name" value="HisKA"/>
    <property type="match status" value="1"/>
</dbReference>
<dbReference type="GO" id="GO:0000155">
    <property type="term" value="F:phosphorelay sensor kinase activity"/>
    <property type="evidence" value="ECO:0007669"/>
    <property type="project" value="InterPro"/>
</dbReference>
<evidence type="ECO:0000313" key="4">
    <source>
        <dbReference type="EMBL" id="MDE8697686.1"/>
    </source>
</evidence>
<comment type="catalytic activity">
    <reaction evidence="1">
        <text>ATP + protein L-histidine = ADP + protein N-phospho-L-histidine.</text>
        <dbReference type="EC" id="2.7.13.3"/>
    </reaction>
</comment>
<feature type="non-terminal residue" evidence="4">
    <location>
        <position position="1"/>
    </location>
</feature>
<evidence type="ECO:0000256" key="2">
    <source>
        <dbReference type="ARBA" id="ARBA00012438"/>
    </source>
</evidence>
<dbReference type="Gene3D" id="1.10.287.130">
    <property type="match status" value="1"/>
</dbReference>
<evidence type="ECO:0000256" key="1">
    <source>
        <dbReference type="ARBA" id="ARBA00000085"/>
    </source>
</evidence>
<dbReference type="EMBL" id="JARFID010000141">
    <property type="protein sequence ID" value="MDE8697686.1"/>
    <property type="molecule type" value="Genomic_DNA"/>
</dbReference>
<dbReference type="EC" id="2.7.13.3" evidence="2"/>
<dbReference type="InterPro" id="IPR036097">
    <property type="entry name" value="HisK_dim/P_sf"/>
</dbReference>
<dbReference type="Proteomes" id="UP001221924">
    <property type="component" value="Unassembled WGS sequence"/>
</dbReference>
<proteinExistence type="predicted"/>
<organism evidence="4 5">
    <name type="scientific">Bacteroides cellulosilyticus</name>
    <dbReference type="NCBI Taxonomy" id="246787"/>
    <lineage>
        <taxon>Bacteria</taxon>
        <taxon>Pseudomonadati</taxon>
        <taxon>Bacteroidota</taxon>
        <taxon>Bacteroidia</taxon>
        <taxon>Bacteroidales</taxon>
        <taxon>Bacteroidaceae</taxon>
        <taxon>Bacteroides</taxon>
    </lineage>
</organism>
<feature type="non-terminal residue" evidence="4">
    <location>
        <position position="135"/>
    </location>
</feature>
<reference evidence="4" key="1">
    <citation type="submission" date="2023-03" db="EMBL/GenBank/DDBJ databases">
        <title>DFI Biobank Strains.</title>
        <authorList>
            <person name="Mostad J."/>
            <person name="Paddock L."/>
            <person name="Medina S."/>
            <person name="Waligurski E."/>
            <person name="Barat B."/>
            <person name="Smith R."/>
            <person name="Burgo V."/>
            <person name="Metcalfe C."/>
            <person name="Woodson C."/>
            <person name="Sundararajan A."/>
            <person name="Ramaswamy R."/>
            <person name="Lin H."/>
            <person name="Pamer E.G."/>
        </authorList>
    </citation>
    <scope>NUCLEOTIDE SEQUENCE</scope>
    <source>
        <strain evidence="4">DFI.9.5</strain>
    </source>
</reference>
<dbReference type="SUPFAM" id="SSF47384">
    <property type="entry name" value="Homodimeric domain of signal transducing histidine kinase"/>
    <property type="match status" value="1"/>
</dbReference>